<feature type="compositionally biased region" description="Polar residues" evidence="1">
    <location>
        <begin position="1271"/>
        <end position="1280"/>
    </location>
</feature>
<dbReference type="InterPro" id="IPR002625">
    <property type="entry name" value="Smr_dom"/>
</dbReference>
<reference evidence="5" key="3">
    <citation type="submission" date="2025-09" db="UniProtKB">
        <authorList>
            <consortium name="Ensembl"/>
        </authorList>
    </citation>
    <scope>IDENTIFICATION</scope>
</reference>
<organism evidence="5 6">
    <name type="scientific">Pygocentrus nattereri</name>
    <name type="common">Red-bellied piranha</name>
    <dbReference type="NCBI Taxonomy" id="42514"/>
    <lineage>
        <taxon>Eukaryota</taxon>
        <taxon>Metazoa</taxon>
        <taxon>Chordata</taxon>
        <taxon>Craniata</taxon>
        <taxon>Vertebrata</taxon>
        <taxon>Euteleostomi</taxon>
        <taxon>Actinopterygii</taxon>
        <taxon>Neopterygii</taxon>
        <taxon>Teleostei</taxon>
        <taxon>Ostariophysi</taxon>
        <taxon>Characiformes</taxon>
        <taxon>Characoidei</taxon>
        <taxon>Pygocentrus</taxon>
    </lineage>
</organism>
<dbReference type="OrthoDB" id="3231855at2759"/>
<dbReference type="SMART" id="SM01162">
    <property type="entry name" value="DUF1771"/>
    <property type="match status" value="1"/>
</dbReference>
<dbReference type="Pfam" id="PF25124">
    <property type="entry name" value="DUF7816"/>
    <property type="match status" value="1"/>
</dbReference>
<dbReference type="GO" id="GO:0005634">
    <property type="term" value="C:nucleus"/>
    <property type="evidence" value="ECO:0007669"/>
    <property type="project" value="TreeGrafter"/>
</dbReference>
<feature type="compositionally biased region" description="Basic and acidic residues" evidence="1">
    <location>
        <begin position="850"/>
        <end position="860"/>
    </location>
</feature>
<evidence type="ECO:0000313" key="5">
    <source>
        <dbReference type="Ensembl" id="ENSPNAP00000020702.2"/>
    </source>
</evidence>
<dbReference type="GeneTree" id="ENSGT00940000164462"/>
<dbReference type="Gene3D" id="3.30.1370.110">
    <property type="match status" value="1"/>
</dbReference>
<dbReference type="InterPro" id="IPR056720">
    <property type="entry name" value="DUF7818"/>
</dbReference>
<dbReference type="InterPro" id="IPR041801">
    <property type="entry name" value="N4BP2_CUE"/>
</dbReference>
<keyword evidence="6" id="KW-1185">Reference proteome</keyword>
<feature type="region of interest" description="Disordered" evidence="1">
    <location>
        <begin position="62"/>
        <end position="94"/>
    </location>
</feature>
<dbReference type="Pfam" id="PF25126">
    <property type="entry name" value="DUF7818"/>
    <property type="match status" value="1"/>
</dbReference>
<dbReference type="InterPro" id="IPR003892">
    <property type="entry name" value="CUE"/>
</dbReference>
<dbReference type="Ensembl" id="ENSPNAT00000040164.2">
    <property type="protein sequence ID" value="ENSPNAP00000020702.2"/>
    <property type="gene ID" value="ENSPNAG00000027604.2"/>
</dbReference>
<dbReference type="Gene3D" id="3.40.50.300">
    <property type="entry name" value="P-loop containing nucleotide triphosphate hydrolases"/>
    <property type="match status" value="1"/>
</dbReference>
<dbReference type="SMART" id="SM00463">
    <property type="entry name" value="SMR"/>
    <property type="match status" value="1"/>
</dbReference>
<feature type="region of interest" description="Disordered" evidence="1">
    <location>
        <begin position="778"/>
        <end position="812"/>
    </location>
</feature>
<dbReference type="Pfam" id="PF01713">
    <property type="entry name" value="Smr"/>
    <property type="match status" value="1"/>
</dbReference>
<feature type="region of interest" description="Disordered" evidence="1">
    <location>
        <begin position="850"/>
        <end position="869"/>
    </location>
</feature>
<dbReference type="InterPro" id="IPR009060">
    <property type="entry name" value="UBA-like_sf"/>
</dbReference>
<dbReference type="InterPro" id="IPR013899">
    <property type="entry name" value="DUF1771"/>
</dbReference>
<feature type="signal peptide" evidence="2">
    <location>
        <begin position="1"/>
        <end position="17"/>
    </location>
</feature>
<dbReference type="SUPFAM" id="SSF52540">
    <property type="entry name" value="P-loop containing nucleoside triphosphate hydrolases"/>
    <property type="match status" value="1"/>
</dbReference>
<dbReference type="InterPro" id="IPR036063">
    <property type="entry name" value="Smr_dom_sf"/>
</dbReference>
<evidence type="ECO:0000259" key="3">
    <source>
        <dbReference type="PROSITE" id="PS50828"/>
    </source>
</evidence>
<dbReference type="Pfam" id="PF08590">
    <property type="entry name" value="DUF1771"/>
    <property type="match status" value="1"/>
</dbReference>
<feature type="region of interest" description="Disordered" evidence="1">
    <location>
        <begin position="1251"/>
        <end position="1303"/>
    </location>
</feature>
<feature type="chain" id="PRO_5043568267" description="Smr domain-containing protein" evidence="2">
    <location>
        <begin position="18"/>
        <end position="1779"/>
    </location>
</feature>
<feature type="region of interest" description="Disordered" evidence="1">
    <location>
        <begin position="268"/>
        <end position="305"/>
    </location>
</feature>
<evidence type="ECO:0000259" key="4">
    <source>
        <dbReference type="PROSITE" id="PS51140"/>
    </source>
</evidence>
<dbReference type="PANTHER" id="PTHR46535">
    <property type="entry name" value="NEDD4-BINDING PROTEIN 2"/>
    <property type="match status" value="1"/>
</dbReference>
<keyword evidence="2" id="KW-0732">Signal</keyword>
<protein>
    <recommendedName>
        <fullName evidence="7">Smr domain-containing protein</fullName>
    </recommendedName>
</protein>
<dbReference type="SUPFAM" id="SSF46934">
    <property type="entry name" value="UBA-like"/>
    <property type="match status" value="1"/>
</dbReference>
<accession>A0A3B4D8L7</accession>
<dbReference type="Proteomes" id="UP001501920">
    <property type="component" value="Chromosome 22"/>
</dbReference>
<dbReference type="InterPro" id="IPR052772">
    <property type="entry name" value="Endo/PolyKinase_Domain-Protein"/>
</dbReference>
<proteinExistence type="predicted"/>
<evidence type="ECO:0000256" key="2">
    <source>
        <dbReference type="SAM" id="SignalP"/>
    </source>
</evidence>
<feature type="compositionally biased region" description="Polar residues" evidence="1">
    <location>
        <begin position="796"/>
        <end position="812"/>
    </location>
</feature>
<dbReference type="RefSeq" id="XP_017570510.2">
    <property type="nucleotide sequence ID" value="XM_017715021.2"/>
</dbReference>
<reference evidence="5 6" key="1">
    <citation type="submission" date="2020-10" db="EMBL/GenBank/DDBJ databases">
        <title>Pygocentrus nattereri (red-bellied piranha) genome, fPygNat1, primary haplotype.</title>
        <authorList>
            <person name="Myers G."/>
            <person name="Meyer A."/>
            <person name="Karagic N."/>
            <person name="Pippel M."/>
            <person name="Winkler S."/>
            <person name="Tracey A."/>
            <person name="Wood J."/>
            <person name="Formenti G."/>
            <person name="Howe K."/>
            <person name="Fedrigo O."/>
            <person name="Jarvis E.D."/>
        </authorList>
    </citation>
    <scope>NUCLEOTIDE SEQUENCE [LARGE SCALE GENOMIC DNA]</scope>
</reference>
<feature type="domain" description="Smr" evidence="3">
    <location>
        <begin position="1700"/>
        <end position="1779"/>
    </location>
</feature>
<dbReference type="Pfam" id="PF02845">
    <property type="entry name" value="CUE"/>
    <property type="match status" value="1"/>
</dbReference>
<feature type="compositionally biased region" description="Low complexity" evidence="1">
    <location>
        <begin position="271"/>
        <end position="282"/>
    </location>
</feature>
<dbReference type="Gene3D" id="1.10.8.10">
    <property type="entry name" value="DNA helicase RuvA subunit, C-terminal domain"/>
    <property type="match status" value="1"/>
</dbReference>
<gene>
    <name evidence="5" type="primary">N4BP2</name>
</gene>
<evidence type="ECO:0000256" key="1">
    <source>
        <dbReference type="SAM" id="MobiDB-lite"/>
    </source>
</evidence>
<dbReference type="CDD" id="cd14365">
    <property type="entry name" value="CUE_N4BP2"/>
    <property type="match status" value="1"/>
</dbReference>
<dbReference type="OMA" id="MTCENKT"/>
<name>A0A3B4D8L7_PYGNA</name>
<dbReference type="InterPro" id="IPR027417">
    <property type="entry name" value="P-loop_NTPase"/>
</dbReference>
<feature type="region of interest" description="Disordered" evidence="1">
    <location>
        <begin position="1354"/>
        <end position="1374"/>
    </location>
</feature>
<feature type="region of interest" description="Disordered" evidence="1">
    <location>
        <begin position="35"/>
        <end position="54"/>
    </location>
</feature>
<dbReference type="Pfam" id="PF13671">
    <property type="entry name" value="AAA_33"/>
    <property type="match status" value="1"/>
</dbReference>
<dbReference type="PROSITE" id="PS51140">
    <property type="entry name" value="CUE"/>
    <property type="match status" value="1"/>
</dbReference>
<dbReference type="InterPro" id="IPR056718">
    <property type="entry name" value="DUF7816"/>
</dbReference>
<evidence type="ECO:0008006" key="7">
    <source>
        <dbReference type="Google" id="ProtNLM"/>
    </source>
</evidence>
<dbReference type="PANTHER" id="PTHR46535:SF1">
    <property type="entry name" value="NEDD4-BINDING PROTEIN 2"/>
    <property type="match status" value="1"/>
</dbReference>
<reference evidence="5" key="2">
    <citation type="submission" date="2025-08" db="UniProtKB">
        <authorList>
            <consortium name="Ensembl"/>
        </authorList>
    </citation>
    <scope>IDENTIFICATION</scope>
</reference>
<feature type="region of interest" description="Disordered" evidence="1">
    <location>
        <begin position="947"/>
        <end position="969"/>
    </location>
</feature>
<feature type="domain" description="CUE" evidence="4">
    <location>
        <begin position="103"/>
        <end position="146"/>
    </location>
</feature>
<dbReference type="SUPFAM" id="SSF160443">
    <property type="entry name" value="SMR domain-like"/>
    <property type="match status" value="1"/>
</dbReference>
<dbReference type="GO" id="GO:0004519">
    <property type="term" value="F:endonuclease activity"/>
    <property type="evidence" value="ECO:0007669"/>
    <property type="project" value="TreeGrafter"/>
</dbReference>
<sequence>MVCLVFFLSVVCPNANARLLCFTKNLSAVDSPAAQGQTAIGTMPKKKKNGHSDSLGRVSAHFGECEGRGHGGNGAALTRAAPRDHPASSGSGLAASSQAMFQSKDEIVRNMQEMFSHLDPVVIYLVLSEADFRVDNAMDALLELSDAAEGKNSTTPPLSGFEMTAALLDPRPPQNQTEPSKVTLEGSAEKINPETTHLTEDFDALIDRELQALASLRSNSGDQLPPSSIPFCSVPLPSQSIPLSSLPSQNTLPDHQVLSEIDQLDLESDSKIGSSSGQSSSSTPRLGGGARGGASPVNDLSFGGASCPQKSDITVDFSHLTENSDTRPSAFKAYRRPDALMNHVDITAHSEGLHTPATFWNVQAPEFQPHAEEPVFITPVMKAHNPWRAHPFTTAQWLAHRPISQAPLKPSATVPKSWTLPPQNRLKLEGQVLVLLRGAPGSGKTTLANAMLEQNSGGMVLSTDEYFTQNGAYCYEPNLLGEAHAWNHRRAKEAFEKGFTPIIIDNTNMQCWEMKPYVALALKHKYRVLFREPDTWWKTKPRELEKRTKHGVTREKIRRMLEHQDRYVSVQNIMASEPKSTVVCDVDMDVSQTNQTQQSLPLVLSRPDLVGDFGFGKPGGQLSSSLPDVSSVGQKYSHNPARMDAAASEIMSHSSKDSVSSQENVVEQIGTSEFELLDIVDLDEELDACIPLSENTDHNINEDPDVLEEKVLEQPVPFSESIGQRVRRARERCRFVEGIDSSQKFELDDHTVEKAGQEEGAEEDDSVGLKPELLNFVGDWPSESREKREQRSRKSATLTSKRPDELTSSIVEESSIPHNRLVEHSICDSKNKTEFQKLITLLQGDDSHLSQEASLDRDEQNSDLGTEGEMVDPDCVFEWKLGRSTDPGKEKSQLQSPAKELVLERDDYKRCTKKAGTEIQTIPNGGTSVEAVGSEVIDKPCLTPDIALTSGGEADPNAEVSQEKRKGLSRRAGKSCRLALTFTNQSPSSACLQSGSPDVSPQLPDLMPSPQPELHLTASLCASVQSDPQDFSLLWRINQQKCFEPESDSSTRGIVILEGNPLRFVPKTNKETSSSQQQEVPYRVCHEKGSQVEESDLTELPLKQHSLEILGRHFKHIPIETLEDLCEKCNQDVDWATNLLLDSGEQLYRNDDEVAENYVSQVPKEEPCDFQVASHSYLPGTKMESRVGVMEQSSSECSDPQSIVPGLSDDCSSTVITDAREPGDSVGLNQSELVHASDNGDQKKHLEQQLEPDHGGTVEGPVCMPVPPNVTDINQPAGQSRRQEDPIVSNSTESETENQEAPLQELISVSQREMFDQYFDEGWIEEEVKRQREEEDRETNEEVDVITQSFLAQLEDTESKEEEERKERRGQGKNGPIDIKMLELKLPTELALQLTELFGPVGISPGEFSSEDCSVLMDLNLAKLLHQKWKETIQERHRQAALSYHLLQESSVHWGESEPAMVEQRDSAAQFLIGADGYSSLSSQSGIQEGFPFMDHWNVSRPPVSLRNIMIEEQVMQDSLEKTRLSRWDLDKKDGAAVLKEKQLFTLFPTIDRHFLRDIFRDHNYSLEQTEQFLHTLLDDGPVRNVVAIEAVPEHNEMRRAPSKERKLKQKNTEPEVAQFQDTEDPEYEDFRTEAMLQRRRQQECFDKAAEAYRQGRKDVASFYAQQGHLHGKKMREANHRAAVQIFKRVNATLLPQNVLDLHGLHVDEALHHLQQVLADKTYEWQQGLCRPQLSVITGRGNHSQGGVARVRPAVLDYLKSQHYRYSEPKPGLILVTLH</sequence>
<dbReference type="GeneID" id="108437721"/>
<dbReference type="GO" id="GO:0043130">
    <property type="term" value="F:ubiquitin binding"/>
    <property type="evidence" value="ECO:0007669"/>
    <property type="project" value="InterPro"/>
</dbReference>
<dbReference type="PROSITE" id="PS50828">
    <property type="entry name" value="SMR"/>
    <property type="match status" value="1"/>
</dbReference>
<dbReference type="STRING" id="42514.ENSPNAP00000020702"/>
<evidence type="ECO:0000313" key="6">
    <source>
        <dbReference type="Proteomes" id="UP001501920"/>
    </source>
</evidence>
<dbReference type="SMART" id="SM00546">
    <property type="entry name" value="CUE"/>
    <property type="match status" value="2"/>
</dbReference>